<evidence type="ECO:0000313" key="3">
    <source>
        <dbReference type="EMBL" id="MBD2846928.1"/>
    </source>
</evidence>
<dbReference type="NCBIfam" id="TIGR01382">
    <property type="entry name" value="PfpI"/>
    <property type="match status" value="1"/>
</dbReference>
<accession>A0A927BU87</accession>
<dbReference type="AlphaFoldDB" id="A0A927BU87"/>
<name>A0A927BU87_9BACL</name>
<keyword evidence="3" id="KW-0315">Glutamine amidotransferase</keyword>
<dbReference type="EMBL" id="JACXIZ010000028">
    <property type="protein sequence ID" value="MBD2846928.1"/>
    <property type="molecule type" value="Genomic_DNA"/>
</dbReference>
<evidence type="ECO:0000256" key="1">
    <source>
        <dbReference type="ARBA" id="ARBA00008542"/>
    </source>
</evidence>
<dbReference type="CDD" id="cd03134">
    <property type="entry name" value="GATase1_PfpI_like"/>
    <property type="match status" value="1"/>
</dbReference>
<dbReference type="InterPro" id="IPR002818">
    <property type="entry name" value="DJ-1/PfpI"/>
</dbReference>
<dbReference type="InterPro" id="IPR029062">
    <property type="entry name" value="Class_I_gatase-like"/>
</dbReference>
<comment type="similarity">
    <text evidence="1">Belongs to the peptidase C56 family.</text>
</comment>
<comment type="caution">
    <text evidence="3">The sequence shown here is derived from an EMBL/GenBank/DDBJ whole genome shotgun (WGS) entry which is preliminary data.</text>
</comment>
<dbReference type="PROSITE" id="PS51276">
    <property type="entry name" value="PEPTIDASE_C56_PFPI"/>
    <property type="match status" value="1"/>
</dbReference>
<proteinExistence type="inferred from homology"/>
<dbReference type="SUPFAM" id="SSF52317">
    <property type="entry name" value="Class I glutamine amidotransferase-like"/>
    <property type="match status" value="1"/>
</dbReference>
<protein>
    <submittedName>
        <fullName evidence="3">Type 1 glutamine amidotransferase</fullName>
    </submittedName>
</protein>
<feature type="domain" description="DJ-1/PfpI" evidence="2">
    <location>
        <begin position="3"/>
        <end position="167"/>
    </location>
</feature>
<evidence type="ECO:0000313" key="4">
    <source>
        <dbReference type="Proteomes" id="UP000621560"/>
    </source>
</evidence>
<keyword evidence="4" id="KW-1185">Reference proteome</keyword>
<dbReference type="PANTHER" id="PTHR42733">
    <property type="entry name" value="DJ-1 PROTEIN"/>
    <property type="match status" value="1"/>
</dbReference>
<organism evidence="3 4">
    <name type="scientific">Paenibacillus sabuli</name>
    <dbReference type="NCBI Taxonomy" id="2772509"/>
    <lineage>
        <taxon>Bacteria</taxon>
        <taxon>Bacillati</taxon>
        <taxon>Bacillota</taxon>
        <taxon>Bacilli</taxon>
        <taxon>Bacillales</taxon>
        <taxon>Paenibacillaceae</taxon>
        <taxon>Paenibacillus</taxon>
    </lineage>
</organism>
<gene>
    <name evidence="3" type="ORF">IDH44_17155</name>
</gene>
<evidence type="ECO:0000259" key="2">
    <source>
        <dbReference type="Pfam" id="PF01965"/>
    </source>
</evidence>
<reference evidence="3" key="1">
    <citation type="submission" date="2020-09" db="EMBL/GenBank/DDBJ databases">
        <title>A novel bacterium of genus Paenibacillus, isolated from South China Sea.</title>
        <authorList>
            <person name="Huang H."/>
            <person name="Mo K."/>
            <person name="Hu Y."/>
        </authorList>
    </citation>
    <scope>NUCLEOTIDE SEQUENCE</scope>
    <source>
        <strain evidence="3">IB182496</strain>
    </source>
</reference>
<dbReference type="Proteomes" id="UP000621560">
    <property type="component" value="Unassembled WGS sequence"/>
</dbReference>
<dbReference type="Gene3D" id="3.40.50.880">
    <property type="match status" value="1"/>
</dbReference>
<sequence length="174" mass="18897">MKKKVAFLLADEFEDSEMKNPYDAMTKNGMEAVIISLQKGQTLKGKNGTIEYTSHLSAGDALAQDYEAVVIPGGKSPGHLLQNKRIIEFVTEANQQGKLIAAICHGPQVLAEAGLLRGRTLTGYPGIADEIREAGGHYEDREVIVDGNLITSRTPEDEPAFIKAIIDRLGVEAY</sequence>
<dbReference type="InterPro" id="IPR006286">
    <property type="entry name" value="C56_PfpI-like"/>
</dbReference>
<dbReference type="PANTHER" id="PTHR42733:SF2">
    <property type="entry name" value="DJ-1_THIJ_PFPI FAMILY PROTEIN"/>
    <property type="match status" value="1"/>
</dbReference>
<dbReference type="Pfam" id="PF01965">
    <property type="entry name" value="DJ-1_PfpI"/>
    <property type="match status" value="1"/>
</dbReference>